<name>A0ACC0UES2_9AGAM</name>
<proteinExistence type="predicted"/>
<evidence type="ECO:0000313" key="1">
    <source>
        <dbReference type="EMBL" id="KAI9509559.1"/>
    </source>
</evidence>
<comment type="caution">
    <text evidence="1">The sequence shown here is derived from an EMBL/GenBank/DDBJ whole genome shotgun (WGS) entry which is preliminary data.</text>
</comment>
<dbReference type="Proteomes" id="UP001207468">
    <property type="component" value="Unassembled WGS sequence"/>
</dbReference>
<evidence type="ECO:0000313" key="2">
    <source>
        <dbReference type="Proteomes" id="UP001207468"/>
    </source>
</evidence>
<keyword evidence="2" id="KW-1185">Reference proteome</keyword>
<gene>
    <name evidence="1" type="ORF">F5148DRAFT_967154</name>
</gene>
<accession>A0ACC0UES2</accession>
<organism evidence="1 2">
    <name type="scientific">Russula earlei</name>
    <dbReference type="NCBI Taxonomy" id="71964"/>
    <lineage>
        <taxon>Eukaryota</taxon>
        <taxon>Fungi</taxon>
        <taxon>Dikarya</taxon>
        <taxon>Basidiomycota</taxon>
        <taxon>Agaricomycotina</taxon>
        <taxon>Agaricomycetes</taxon>
        <taxon>Russulales</taxon>
        <taxon>Russulaceae</taxon>
        <taxon>Russula</taxon>
    </lineage>
</organism>
<sequence length="83" mass="9258">PYDRTTTNTNISPLLPSPVATSRHIEDITYPQGIKSPKGELNVNTQEGKSLYDRELLSQFMNVYKENTDNPPPLDVVGLEPSD</sequence>
<feature type="non-terminal residue" evidence="1">
    <location>
        <position position="1"/>
    </location>
</feature>
<feature type="non-terminal residue" evidence="1">
    <location>
        <position position="83"/>
    </location>
</feature>
<reference evidence="1" key="1">
    <citation type="submission" date="2021-03" db="EMBL/GenBank/DDBJ databases">
        <title>Evolutionary priming and transition to the ectomycorrhizal habit in an iconic lineage of mushroom-forming fungi: is preadaptation a requirement?</title>
        <authorList>
            <consortium name="DOE Joint Genome Institute"/>
            <person name="Looney B.P."/>
            <person name="Miyauchi S."/>
            <person name="Morin E."/>
            <person name="Drula E."/>
            <person name="Courty P.E."/>
            <person name="Chicoki N."/>
            <person name="Fauchery L."/>
            <person name="Kohler A."/>
            <person name="Kuo A."/>
            <person name="LaButti K."/>
            <person name="Pangilinan J."/>
            <person name="Lipzen A."/>
            <person name="Riley R."/>
            <person name="Andreopoulos W."/>
            <person name="He G."/>
            <person name="Johnson J."/>
            <person name="Barry K.W."/>
            <person name="Grigoriev I.V."/>
            <person name="Nagy L."/>
            <person name="Hibbett D."/>
            <person name="Henrissat B."/>
            <person name="Matheny P.B."/>
            <person name="Labbe J."/>
            <person name="Martin A.F."/>
        </authorList>
    </citation>
    <scope>NUCLEOTIDE SEQUENCE</scope>
    <source>
        <strain evidence="1">BPL698</strain>
    </source>
</reference>
<dbReference type="EMBL" id="JAGFNK010000061">
    <property type="protein sequence ID" value="KAI9509559.1"/>
    <property type="molecule type" value="Genomic_DNA"/>
</dbReference>
<protein>
    <submittedName>
        <fullName evidence="1">Uncharacterized protein</fullName>
    </submittedName>
</protein>